<dbReference type="GO" id="GO:0003954">
    <property type="term" value="F:NADH dehydrogenase activity"/>
    <property type="evidence" value="ECO:0007669"/>
    <property type="project" value="InterPro"/>
</dbReference>
<evidence type="ECO:0000256" key="1">
    <source>
        <dbReference type="ARBA" id="ARBA00005272"/>
    </source>
</evidence>
<gene>
    <name evidence="6" type="ORF">BJ554DRAFT_7207</name>
</gene>
<evidence type="ECO:0000256" key="4">
    <source>
        <dbReference type="ARBA" id="ARBA00023002"/>
    </source>
</evidence>
<dbReference type="PANTHER" id="PTHR43706">
    <property type="entry name" value="NADH DEHYDROGENASE"/>
    <property type="match status" value="1"/>
</dbReference>
<evidence type="ECO:0000313" key="7">
    <source>
        <dbReference type="Proteomes" id="UP000673691"/>
    </source>
</evidence>
<evidence type="ECO:0000256" key="5">
    <source>
        <dbReference type="ARBA" id="ARBA00023027"/>
    </source>
</evidence>
<dbReference type="EMBL" id="JAEFCI010004831">
    <property type="protein sequence ID" value="KAG5460706.1"/>
    <property type="molecule type" value="Genomic_DNA"/>
</dbReference>
<keyword evidence="4" id="KW-0560">Oxidoreductase</keyword>
<feature type="non-terminal residue" evidence="6">
    <location>
        <position position="1"/>
    </location>
</feature>
<evidence type="ECO:0000256" key="2">
    <source>
        <dbReference type="ARBA" id="ARBA00022630"/>
    </source>
</evidence>
<comment type="caution">
    <text evidence="6">The sequence shown here is derived from an EMBL/GenBank/DDBJ whole genome shotgun (WGS) entry which is preliminary data.</text>
</comment>
<protein>
    <submittedName>
        <fullName evidence="6">Uncharacterized protein</fullName>
    </submittedName>
</protein>
<name>A0A8H7ZWC6_9FUNG</name>
<dbReference type="InterPro" id="IPR045024">
    <property type="entry name" value="NDH-2"/>
</dbReference>
<dbReference type="GO" id="GO:0005739">
    <property type="term" value="C:mitochondrion"/>
    <property type="evidence" value="ECO:0007669"/>
    <property type="project" value="TreeGrafter"/>
</dbReference>
<keyword evidence="5" id="KW-0520">NAD</keyword>
<dbReference type="OrthoDB" id="3244603at2759"/>
<accession>A0A8H7ZWC6</accession>
<dbReference type="AlphaFoldDB" id="A0A8H7ZWC6"/>
<reference evidence="6 7" key="1">
    <citation type="journal article" name="Sci. Rep.">
        <title>Genome-scale phylogenetic analyses confirm Olpidium as the closest living zoosporic fungus to the non-flagellated, terrestrial fungi.</title>
        <authorList>
            <person name="Chang Y."/>
            <person name="Rochon D."/>
            <person name="Sekimoto S."/>
            <person name="Wang Y."/>
            <person name="Chovatia M."/>
            <person name="Sandor L."/>
            <person name="Salamov A."/>
            <person name="Grigoriev I.V."/>
            <person name="Stajich J.E."/>
            <person name="Spatafora J.W."/>
        </authorList>
    </citation>
    <scope>NUCLEOTIDE SEQUENCE [LARGE SCALE GENOMIC DNA]</scope>
    <source>
        <strain evidence="6">S191</strain>
    </source>
</reference>
<evidence type="ECO:0000313" key="6">
    <source>
        <dbReference type="EMBL" id="KAG5460706.1"/>
    </source>
</evidence>
<dbReference type="Gene3D" id="3.50.50.100">
    <property type="match status" value="2"/>
</dbReference>
<evidence type="ECO:0000256" key="3">
    <source>
        <dbReference type="ARBA" id="ARBA00022827"/>
    </source>
</evidence>
<dbReference type="PANTHER" id="PTHR43706:SF13">
    <property type="entry name" value="NADH DEHYDROGENASE-RELATED"/>
    <property type="match status" value="1"/>
</dbReference>
<keyword evidence="2" id="KW-0285">Flavoprotein</keyword>
<proteinExistence type="inferred from homology"/>
<keyword evidence="7" id="KW-1185">Reference proteome</keyword>
<keyword evidence="3" id="KW-0274">FAD</keyword>
<dbReference type="Proteomes" id="UP000673691">
    <property type="component" value="Unassembled WGS sequence"/>
</dbReference>
<organism evidence="6 7">
    <name type="scientific">Olpidium bornovanus</name>
    <dbReference type="NCBI Taxonomy" id="278681"/>
    <lineage>
        <taxon>Eukaryota</taxon>
        <taxon>Fungi</taxon>
        <taxon>Fungi incertae sedis</taxon>
        <taxon>Olpidiomycota</taxon>
        <taxon>Olpidiomycotina</taxon>
        <taxon>Olpidiomycetes</taxon>
        <taxon>Olpidiales</taxon>
        <taxon>Olpidiaceae</taxon>
        <taxon>Olpidium</taxon>
    </lineage>
</organism>
<sequence>PGTIIKKVHKTHLELKDQPDEPYGLLVWSTGITMRPLVANFDVSKDRTRRIVTDAHLRVFGKDGNVIPNVCVMLHCGSGGGAITFVLDVYVLLEYAVGDCATVKDNDLPPTDLEIHAAPFTVVWTAQVASQKGIYLAKELNKSNSGSNTSFTYNHLGTAADDIRDWLRGFVYWILTAPHMHPAAWHTSARDAVRSNQPDPGGVVLLVFRC</sequence>
<comment type="similarity">
    <text evidence="1">Belongs to the NADH dehydrogenase family.</text>
</comment>